<gene>
    <name evidence="1" type="ORF">JTE90_015002</name>
</gene>
<evidence type="ECO:0008006" key="3">
    <source>
        <dbReference type="Google" id="ProtNLM"/>
    </source>
</evidence>
<accession>A0AAV6TVW0</accession>
<evidence type="ECO:0000313" key="1">
    <source>
        <dbReference type="EMBL" id="KAG8175898.1"/>
    </source>
</evidence>
<proteinExistence type="predicted"/>
<dbReference type="EMBL" id="JAFNEN010000939">
    <property type="protein sequence ID" value="KAG8175898.1"/>
    <property type="molecule type" value="Genomic_DNA"/>
</dbReference>
<reference evidence="1 2" key="1">
    <citation type="journal article" date="2022" name="Nat. Ecol. Evol.">
        <title>A masculinizing supergene underlies an exaggerated male reproductive morph in a spider.</title>
        <authorList>
            <person name="Hendrickx F."/>
            <person name="De Corte Z."/>
            <person name="Sonet G."/>
            <person name="Van Belleghem S.M."/>
            <person name="Kostlbacher S."/>
            <person name="Vangestel C."/>
        </authorList>
    </citation>
    <scope>NUCLEOTIDE SEQUENCE [LARGE SCALE GENOMIC DNA]</scope>
    <source>
        <tissue evidence="1">Whole body</tissue>
    </source>
</reference>
<name>A0AAV6TVW0_9ARAC</name>
<dbReference type="AlphaFoldDB" id="A0AAV6TVW0"/>
<sequence>MKSGRVDTCYAIAMVFILQIVAIEIAHKKRSHTMNRYLNDIHKRPMNKGGICRNDIHWKRRVVLLEVLNPENENPLTMPDYL</sequence>
<comment type="caution">
    <text evidence="1">The sequence shown here is derived from an EMBL/GenBank/DDBJ whole genome shotgun (WGS) entry which is preliminary data.</text>
</comment>
<keyword evidence="2" id="KW-1185">Reference proteome</keyword>
<organism evidence="1 2">
    <name type="scientific">Oedothorax gibbosus</name>
    <dbReference type="NCBI Taxonomy" id="931172"/>
    <lineage>
        <taxon>Eukaryota</taxon>
        <taxon>Metazoa</taxon>
        <taxon>Ecdysozoa</taxon>
        <taxon>Arthropoda</taxon>
        <taxon>Chelicerata</taxon>
        <taxon>Arachnida</taxon>
        <taxon>Araneae</taxon>
        <taxon>Araneomorphae</taxon>
        <taxon>Entelegynae</taxon>
        <taxon>Araneoidea</taxon>
        <taxon>Linyphiidae</taxon>
        <taxon>Erigoninae</taxon>
        <taxon>Oedothorax</taxon>
    </lineage>
</organism>
<protein>
    <recommendedName>
        <fullName evidence="3">Secreted protein</fullName>
    </recommendedName>
</protein>
<evidence type="ECO:0000313" key="2">
    <source>
        <dbReference type="Proteomes" id="UP000827092"/>
    </source>
</evidence>
<dbReference type="Proteomes" id="UP000827092">
    <property type="component" value="Unassembled WGS sequence"/>
</dbReference>